<evidence type="ECO:0000313" key="2">
    <source>
        <dbReference type="Proteomes" id="UP001221413"/>
    </source>
</evidence>
<comment type="caution">
    <text evidence="1">The sequence shown here is derived from an EMBL/GenBank/DDBJ whole genome shotgun (WGS) entry which is preliminary data.</text>
</comment>
<reference evidence="1" key="1">
    <citation type="submission" date="2023-01" db="EMBL/GenBank/DDBJ databases">
        <title>The chitinases involved in constricting ring structure development in the nematode-trapping fungus Drechslerella dactyloides.</title>
        <authorList>
            <person name="Wang R."/>
            <person name="Zhang L."/>
            <person name="Tang P."/>
            <person name="Li S."/>
            <person name="Liang L."/>
        </authorList>
    </citation>
    <scope>NUCLEOTIDE SEQUENCE</scope>
    <source>
        <strain evidence="1">YMF1.00031</strain>
    </source>
</reference>
<protein>
    <submittedName>
        <fullName evidence="1">Uncharacterized protein</fullName>
    </submittedName>
</protein>
<dbReference type="AlphaFoldDB" id="A0AAD6NFY6"/>
<proteinExistence type="predicted"/>
<organism evidence="1 2">
    <name type="scientific">Drechslerella dactyloides</name>
    <name type="common">Nematode-trapping fungus</name>
    <name type="synonym">Arthrobotrys dactyloides</name>
    <dbReference type="NCBI Taxonomy" id="74499"/>
    <lineage>
        <taxon>Eukaryota</taxon>
        <taxon>Fungi</taxon>
        <taxon>Dikarya</taxon>
        <taxon>Ascomycota</taxon>
        <taxon>Pezizomycotina</taxon>
        <taxon>Orbiliomycetes</taxon>
        <taxon>Orbiliales</taxon>
        <taxon>Orbiliaceae</taxon>
        <taxon>Drechslerella</taxon>
    </lineage>
</organism>
<accession>A0AAD6NFY6</accession>
<dbReference type="Proteomes" id="UP001221413">
    <property type="component" value="Unassembled WGS sequence"/>
</dbReference>
<gene>
    <name evidence="1" type="ORF">Dda_8570</name>
</gene>
<keyword evidence="2" id="KW-1185">Reference proteome</keyword>
<name>A0AAD6NFY6_DREDA</name>
<dbReference type="EMBL" id="JAQGDS010000012">
    <property type="protein sequence ID" value="KAJ6256704.1"/>
    <property type="molecule type" value="Genomic_DNA"/>
</dbReference>
<evidence type="ECO:0000313" key="1">
    <source>
        <dbReference type="EMBL" id="KAJ6256704.1"/>
    </source>
</evidence>
<sequence length="50" mass="5653">MTVERSYDTIYNLLATATKNITKPQILSASDSIDRDILTECSKWDQQGFA</sequence>